<reference evidence="1 2" key="1">
    <citation type="submission" date="2021-03" db="EMBL/GenBank/DDBJ databases">
        <title>Genomic Encyclopedia of Type Strains, Phase IV (KMG-IV): sequencing the most valuable type-strain genomes for metagenomic binning, comparative biology and taxonomic classification.</title>
        <authorList>
            <person name="Goeker M."/>
        </authorList>
    </citation>
    <scope>NUCLEOTIDE SEQUENCE [LARGE SCALE GENOMIC DNA]</scope>
    <source>
        <strain evidence="1 2">DSM 28650</strain>
    </source>
</reference>
<dbReference type="InterPro" id="IPR017601">
    <property type="entry name" value="DGQHR-contain_dom"/>
</dbReference>
<dbReference type="InterPro" id="IPR017642">
    <property type="entry name" value="DNA_S_mod_DndB"/>
</dbReference>
<dbReference type="Proteomes" id="UP001519308">
    <property type="component" value="Unassembled WGS sequence"/>
</dbReference>
<accession>A0ABS4K319</accession>
<keyword evidence="2" id="KW-1185">Reference proteome</keyword>
<organism evidence="1 2">
    <name type="scientific">Clostridium punense</name>
    <dbReference type="NCBI Taxonomy" id="1054297"/>
    <lineage>
        <taxon>Bacteria</taxon>
        <taxon>Bacillati</taxon>
        <taxon>Bacillota</taxon>
        <taxon>Clostridia</taxon>
        <taxon>Eubacteriales</taxon>
        <taxon>Clostridiaceae</taxon>
        <taxon>Clostridium</taxon>
    </lineage>
</organism>
<dbReference type="EMBL" id="JAGGLL010000008">
    <property type="protein sequence ID" value="MBP2021511.1"/>
    <property type="molecule type" value="Genomic_DNA"/>
</dbReference>
<name>A0ABS4K319_9CLOT</name>
<gene>
    <name evidence="1" type="ORF">J2Z44_001307</name>
</gene>
<dbReference type="RefSeq" id="WP_209649428.1">
    <property type="nucleotide sequence ID" value="NZ_JAGGLL010000008.1"/>
</dbReference>
<proteinExistence type="predicted"/>
<dbReference type="Pfam" id="PF14072">
    <property type="entry name" value="DndB"/>
    <property type="match status" value="1"/>
</dbReference>
<sequence length="404" mass="46981">MKIPYIKIVQKNEVFYITKFKASELKGRINFHFREPYSNTPEEVIKYNDYIDKLKKKGIEINASDEGVQRRIQISRINKIQQFLDENDDSYFPTSVVLGVDISKYEGFEQSYLKMESNDFGEIELPHDITFQIVDGQHRLAGLFISDMVNKEDFEVSAVLLFNATKYTCAKVFADINGNQTPVNKSVIYDLFDLVNSTNSKSNKIKTLHMLCKKLNNDPESPLFHHIKMLGIGGGAISQAFFIQSVDEVLKSINFDISNIQSIYSHLFIYLKCFQRVFKKQWPVIESKAFDDISDFNEYASYLSEVLNKDIYNNPNQFIDYSNYVLKIQRSQLLKTNGFGSIMLLFPFVYNEVKEANYEKYFNIINSLKDKIDWANDEILIQGTGKKNQKKMLYKILKILNYSI</sequence>
<dbReference type="CDD" id="cd16413">
    <property type="entry name" value="DGQHR_domain"/>
    <property type="match status" value="1"/>
</dbReference>
<evidence type="ECO:0000313" key="1">
    <source>
        <dbReference type="EMBL" id="MBP2021511.1"/>
    </source>
</evidence>
<evidence type="ECO:0000313" key="2">
    <source>
        <dbReference type="Proteomes" id="UP001519308"/>
    </source>
</evidence>
<dbReference type="NCBIfam" id="TIGR03187">
    <property type="entry name" value="DGQHR"/>
    <property type="match status" value="1"/>
</dbReference>
<comment type="caution">
    <text evidence="1">The sequence shown here is derived from an EMBL/GenBank/DDBJ whole genome shotgun (WGS) entry which is preliminary data.</text>
</comment>
<protein>
    <submittedName>
        <fullName evidence="1">DGQHR domain-containing protein</fullName>
    </submittedName>
</protein>